<sequence length="144" mass="17029">MSVTDKWEEEERREIIELLREQMKVEGRLVGLYENSAKELKSTPVRHLLHMINLDSRKHIDICHAAIEILQGRDVFKEHKEDLLKGLKEHMELEEDSVKRANKLLNSNLISMNKALKALIEKLRDDEKRHHNALKKLSEKPFFQ</sequence>
<dbReference type="AlphaFoldDB" id="X0ZNB7"/>
<evidence type="ECO:0008006" key="3">
    <source>
        <dbReference type="Google" id="ProtNLM"/>
    </source>
</evidence>
<feature type="non-terminal residue" evidence="2">
    <location>
        <position position="144"/>
    </location>
</feature>
<keyword evidence="1" id="KW-0175">Coiled coil</keyword>
<reference evidence="2" key="1">
    <citation type="journal article" date="2014" name="Front. Microbiol.">
        <title>High frequency of phylogenetically diverse reductive dehalogenase-homologous genes in deep subseafloor sedimentary metagenomes.</title>
        <authorList>
            <person name="Kawai M."/>
            <person name="Futagami T."/>
            <person name="Toyoda A."/>
            <person name="Takaki Y."/>
            <person name="Nishi S."/>
            <person name="Hori S."/>
            <person name="Arai W."/>
            <person name="Tsubouchi T."/>
            <person name="Morono Y."/>
            <person name="Uchiyama I."/>
            <person name="Ito T."/>
            <person name="Fujiyama A."/>
            <person name="Inagaki F."/>
            <person name="Takami H."/>
        </authorList>
    </citation>
    <scope>NUCLEOTIDE SEQUENCE</scope>
    <source>
        <strain evidence="2">Expedition CK06-06</strain>
    </source>
</reference>
<name>X0ZNB7_9ZZZZ</name>
<evidence type="ECO:0000313" key="2">
    <source>
        <dbReference type="EMBL" id="GAG49686.1"/>
    </source>
</evidence>
<feature type="coiled-coil region" evidence="1">
    <location>
        <begin position="84"/>
        <end position="140"/>
    </location>
</feature>
<organism evidence="2">
    <name type="scientific">marine sediment metagenome</name>
    <dbReference type="NCBI Taxonomy" id="412755"/>
    <lineage>
        <taxon>unclassified sequences</taxon>
        <taxon>metagenomes</taxon>
        <taxon>ecological metagenomes</taxon>
    </lineage>
</organism>
<gene>
    <name evidence="2" type="ORF">S01H1_78998</name>
</gene>
<dbReference type="InterPro" id="IPR012347">
    <property type="entry name" value="Ferritin-like"/>
</dbReference>
<dbReference type="EMBL" id="BARS01053214">
    <property type="protein sequence ID" value="GAG49686.1"/>
    <property type="molecule type" value="Genomic_DNA"/>
</dbReference>
<dbReference type="Gene3D" id="1.20.1260.10">
    <property type="match status" value="1"/>
</dbReference>
<dbReference type="SUPFAM" id="SSF47240">
    <property type="entry name" value="Ferritin-like"/>
    <property type="match status" value="1"/>
</dbReference>
<dbReference type="InterPro" id="IPR009078">
    <property type="entry name" value="Ferritin-like_SF"/>
</dbReference>
<comment type="caution">
    <text evidence="2">The sequence shown here is derived from an EMBL/GenBank/DDBJ whole genome shotgun (WGS) entry which is preliminary data.</text>
</comment>
<accession>X0ZNB7</accession>
<protein>
    <recommendedName>
        <fullName evidence="3">Rubrerythrin diiron-binding domain-containing protein</fullName>
    </recommendedName>
</protein>
<proteinExistence type="predicted"/>
<evidence type="ECO:0000256" key="1">
    <source>
        <dbReference type="SAM" id="Coils"/>
    </source>
</evidence>